<accession>A0ABT2EQ60</accession>
<keyword evidence="1" id="KW-1133">Transmembrane helix</keyword>
<evidence type="ECO:0000313" key="3">
    <source>
        <dbReference type="Proteomes" id="UP001204798"/>
    </source>
</evidence>
<dbReference type="Proteomes" id="UP001204798">
    <property type="component" value="Unassembled WGS sequence"/>
</dbReference>
<evidence type="ECO:0008006" key="4">
    <source>
        <dbReference type="Google" id="ProtNLM"/>
    </source>
</evidence>
<comment type="caution">
    <text evidence="2">The sequence shown here is derived from an EMBL/GenBank/DDBJ whole genome shotgun (WGS) entry which is preliminary data.</text>
</comment>
<organism evidence="2 3">
    <name type="scientific">Candidatus Fervidibacter sacchari</name>
    <dbReference type="NCBI Taxonomy" id="1448929"/>
    <lineage>
        <taxon>Bacteria</taxon>
        <taxon>Candidatus Fervidibacterota</taxon>
        <taxon>Candidatus Fervidibacter</taxon>
    </lineage>
</organism>
<keyword evidence="1" id="KW-0472">Membrane</keyword>
<name>A0ABT2EQ60_9BACT</name>
<keyword evidence="1" id="KW-0812">Transmembrane</keyword>
<dbReference type="EMBL" id="JANUCP010000003">
    <property type="protein sequence ID" value="MCS3919586.1"/>
    <property type="molecule type" value="Genomic_DNA"/>
</dbReference>
<feature type="transmembrane region" description="Helical" evidence="1">
    <location>
        <begin position="33"/>
        <end position="53"/>
    </location>
</feature>
<reference evidence="2 3" key="1">
    <citation type="submission" date="2022-08" db="EMBL/GenBank/DDBJ databases">
        <title>Bacterial and archaeal communities from various locations to study Microbial Dark Matter (Phase II).</title>
        <authorList>
            <person name="Stepanauskas R."/>
        </authorList>
    </citation>
    <scope>NUCLEOTIDE SEQUENCE [LARGE SCALE GENOMIC DNA]</scope>
    <source>
        <strain evidence="2 3">PD1</strain>
    </source>
</reference>
<sequence>MSITAHPSDKFRHFGKEILALAFRKGNRLSKALWFQSVAMASIGMMLGSLIFATTGHEALGRKSEGSLPDEPKFLPAVRRSWQNLDG</sequence>
<dbReference type="RefSeq" id="WP_259096152.1">
    <property type="nucleotide sequence ID" value="NZ_CP130454.1"/>
</dbReference>
<gene>
    <name evidence="2" type="ORF">M2350_001999</name>
</gene>
<evidence type="ECO:0000313" key="2">
    <source>
        <dbReference type="EMBL" id="MCS3919586.1"/>
    </source>
</evidence>
<proteinExistence type="predicted"/>
<evidence type="ECO:0000256" key="1">
    <source>
        <dbReference type="SAM" id="Phobius"/>
    </source>
</evidence>
<keyword evidence="3" id="KW-1185">Reference proteome</keyword>
<protein>
    <recommendedName>
        <fullName evidence="4">ABC transporter permease</fullName>
    </recommendedName>
</protein>